<evidence type="ECO:0000259" key="7">
    <source>
        <dbReference type="Pfam" id="PF00551"/>
    </source>
</evidence>
<dbReference type="InterPro" id="IPR036477">
    <property type="entry name" value="Formyl_transf_N_sf"/>
</dbReference>
<organism evidence="8 9">
    <name type="scientific">Terriglobus albidus</name>
    <dbReference type="NCBI Taxonomy" id="1592106"/>
    <lineage>
        <taxon>Bacteria</taxon>
        <taxon>Pseudomonadati</taxon>
        <taxon>Acidobacteriota</taxon>
        <taxon>Terriglobia</taxon>
        <taxon>Terriglobales</taxon>
        <taxon>Acidobacteriaceae</taxon>
        <taxon>Terriglobus</taxon>
    </lineage>
</organism>
<feature type="domain" description="Formyl transferase N-terminal" evidence="7">
    <location>
        <begin position="4"/>
        <end position="180"/>
    </location>
</feature>
<feature type="binding site" evidence="6">
    <location>
        <position position="65"/>
    </location>
    <ligand>
        <name>(6R)-10-formyltetrahydrofolate</name>
        <dbReference type="ChEBI" id="CHEBI:195366"/>
    </ligand>
</feature>
<evidence type="ECO:0000313" key="9">
    <source>
        <dbReference type="Proteomes" id="UP000321820"/>
    </source>
</evidence>
<comment type="pathway">
    <text evidence="1 6">Purine metabolism; IMP biosynthesis via de novo pathway; N(2)-formyl-N(1)-(5-phospho-D-ribosyl)glycinamide from N(1)-(5-phospho-D-ribosyl)glycinamide (10-formyl THF route): step 1/1.</text>
</comment>
<dbReference type="EC" id="2.1.2.2" evidence="6"/>
<protein>
    <recommendedName>
        <fullName evidence="6">Phosphoribosylglycinamide formyltransferase</fullName>
        <ecNumber evidence="6">2.1.2.2</ecNumber>
    </recommendedName>
    <alternativeName>
        <fullName evidence="6">5'-phosphoribosylglycinamide transformylase</fullName>
    </alternativeName>
    <alternativeName>
        <fullName evidence="6">GAR transformylase</fullName>
        <shortName evidence="6">GART</shortName>
    </alternativeName>
</protein>
<dbReference type="RefSeq" id="WP_147646602.1">
    <property type="nucleotide sequence ID" value="NZ_CP042806.1"/>
</dbReference>
<evidence type="ECO:0000256" key="5">
    <source>
        <dbReference type="ARBA" id="ARBA00047664"/>
    </source>
</evidence>
<feature type="binding site" evidence="6">
    <location>
        <begin position="12"/>
        <end position="14"/>
    </location>
    <ligand>
        <name>N(1)-(5-phospho-beta-D-ribosyl)glycinamide</name>
        <dbReference type="ChEBI" id="CHEBI:143788"/>
    </ligand>
</feature>
<gene>
    <name evidence="6" type="primary">purN</name>
    <name evidence="8" type="ORF">FTW19_04925</name>
</gene>
<evidence type="ECO:0000256" key="2">
    <source>
        <dbReference type="ARBA" id="ARBA00022679"/>
    </source>
</evidence>
<sequence length="200" mass="21886">MTRLGVLLSGRGSNFLAIAEAINNGSLRGCEIVLVLSNKADAPGIDAARQLGLEARAIPSKGIPRQEHDRQMIAALQDARVDLICLAGYMRIISPEFIAAFPNRILNIHPSLLPSFPGLDAQGQALEYGAKIAGCTVHFVDEQVDHGTIIVQRTVPVLDNDTHDTLAARILEQEHQAYAEGLQRVLSGEYRIEGRRYIRK</sequence>
<dbReference type="Proteomes" id="UP000321820">
    <property type="component" value="Chromosome"/>
</dbReference>
<dbReference type="AlphaFoldDB" id="A0A5B9E9U3"/>
<dbReference type="GO" id="GO:0005737">
    <property type="term" value="C:cytoplasm"/>
    <property type="evidence" value="ECO:0007669"/>
    <property type="project" value="TreeGrafter"/>
</dbReference>
<comment type="function">
    <text evidence="6">Catalyzes the transfer of a formyl group from 10-formyltetrahydrofolate to 5-phospho-ribosyl-glycinamide (GAR), producing 5-phospho-ribosyl-N-formylglycinamide (FGAR) and tetrahydrofolate.</text>
</comment>
<dbReference type="PANTHER" id="PTHR43369">
    <property type="entry name" value="PHOSPHORIBOSYLGLYCINAMIDE FORMYLTRANSFERASE"/>
    <property type="match status" value="1"/>
</dbReference>
<reference evidence="8 9" key="1">
    <citation type="submission" date="2019-08" db="EMBL/GenBank/DDBJ databases">
        <title>Complete genome sequence of Terriglobus albidus strain ORNL.</title>
        <authorList>
            <person name="Podar M."/>
        </authorList>
    </citation>
    <scope>NUCLEOTIDE SEQUENCE [LARGE SCALE GENOMIC DNA]</scope>
    <source>
        <strain evidence="8 9">ORNL</strain>
    </source>
</reference>
<dbReference type="PANTHER" id="PTHR43369:SF2">
    <property type="entry name" value="PHOSPHORIBOSYLGLYCINAMIDE FORMYLTRANSFERASE"/>
    <property type="match status" value="1"/>
</dbReference>
<evidence type="ECO:0000313" key="8">
    <source>
        <dbReference type="EMBL" id="QEE27410.1"/>
    </source>
</evidence>
<feature type="active site" description="Proton donor" evidence="6">
    <location>
        <position position="109"/>
    </location>
</feature>
<dbReference type="GO" id="GO:0004644">
    <property type="term" value="F:phosphoribosylglycinamide formyltransferase activity"/>
    <property type="evidence" value="ECO:0007669"/>
    <property type="project" value="UniProtKB-UniRule"/>
</dbReference>
<evidence type="ECO:0000256" key="1">
    <source>
        <dbReference type="ARBA" id="ARBA00005054"/>
    </source>
</evidence>
<dbReference type="EMBL" id="CP042806">
    <property type="protein sequence ID" value="QEE27410.1"/>
    <property type="molecule type" value="Genomic_DNA"/>
</dbReference>
<evidence type="ECO:0000256" key="4">
    <source>
        <dbReference type="ARBA" id="ARBA00038440"/>
    </source>
</evidence>
<dbReference type="PROSITE" id="PS00373">
    <property type="entry name" value="GART"/>
    <property type="match status" value="1"/>
</dbReference>
<feature type="binding site" evidence="6">
    <location>
        <begin position="90"/>
        <end position="93"/>
    </location>
    <ligand>
        <name>(6R)-10-formyltetrahydrofolate</name>
        <dbReference type="ChEBI" id="CHEBI:195366"/>
    </ligand>
</feature>
<dbReference type="NCBIfam" id="TIGR00639">
    <property type="entry name" value="PurN"/>
    <property type="match status" value="1"/>
</dbReference>
<keyword evidence="3 6" id="KW-0658">Purine biosynthesis</keyword>
<feature type="site" description="Raises pKa of active site His" evidence="6">
    <location>
        <position position="145"/>
    </location>
</feature>
<dbReference type="InterPro" id="IPR002376">
    <property type="entry name" value="Formyl_transf_N"/>
</dbReference>
<dbReference type="OrthoDB" id="9806170at2"/>
<evidence type="ECO:0000256" key="3">
    <source>
        <dbReference type="ARBA" id="ARBA00022755"/>
    </source>
</evidence>
<comment type="catalytic activity">
    <reaction evidence="5 6">
        <text>N(1)-(5-phospho-beta-D-ribosyl)glycinamide + (6R)-10-formyltetrahydrofolate = N(2)-formyl-N(1)-(5-phospho-beta-D-ribosyl)glycinamide + (6S)-5,6,7,8-tetrahydrofolate + H(+)</text>
        <dbReference type="Rhea" id="RHEA:15053"/>
        <dbReference type="ChEBI" id="CHEBI:15378"/>
        <dbReference type="ChEBI" id="CHEBI:57453"/>
        <dbReference type="ChEBI" id="CHEBI:143788"/>
        <dbReference type="ChEBI" id="CHEBI:147286"/>
        <dbReference type="ChEBI" id="CHEBI:195366"/>
        <dbReference type="EC" id="2.1.2.2"/>
    </reaction>
</comment>
<proteinExistence type="inferred from homology"/>
<dbReference type="InterPro" id="IPR004607">
    <property type="entry name" value="GART"/>
</dbReference>
<dbReference type="UniPathway" id="UPA00074">
    <property type="reaction ID" value="UER00126"/>
</dbReference>
<dbReference type="KEGG" id="talb:FTW19_04925"/>
<comment type="similarity">
    <text evidence="4 6">Belongs to the GART family.</text>
</comment>
<dbReference type="GO" id="GO:0006189">
    <property type="term" value="P:'de novo' IMP biosynthetic process"/>
    <property type="evidence" value="ECO:0007669"/>
    <property type="project" value="UniProtKB-UniRule"/>
</dbReference>
<dbReference type="SUPFAM" id="SSF53328">
    <property type="entry name" value="Formyltransferase"/>
    <property type="match status" value="1"/>
</dbReference>
<dbReference type="CDD" id="cd08645">
    <property type="entry name" value="FMT_core_GART"/>
    <property type="match status" value="1"/>
</dbReference>
<dbReference type="Pfam" id="PF00551">
    <property type="entry name" value="Formyl_trans_N"/>
    <property type="match status" value="1"/>
</dbReference>
<keyword evidence="9" id="KW-1185">Reference proteome</keyword>
<name>A0A5B9E9U3_9BACT</name>
<keyword evidence="2 6" id="KW-0808">Transferase</keyword>
<accession>A0A5B9E9U3</accession>
<dbReference type="HAMAP" id="MF_01930">
    <property type="entry name" value="PurN"/>
    <property type="match status" value="1"/>
</dbReference>
<feature type="binding site" evidence="6">
    <location>
        <position position="107"/>
    </location>
    <ligand>
        <name>(6R)-10-formyltetrahydrofolate</name>
        <dbReference type="ChEBI" id="CHEBI:195366"/>
    </ligand>
</feature>
<dbReference type="Gene3D" id="3.40.50.170">
    <property type="entry name" value="Formyl transferase, N-terminal domain"/>
    <property type="match status" value="1"/>
</dbReference>
<evidence type="ECO:0000256" key="6">
    <source>
        <dbReference type="HAMAP-Rule" id="MF_01930"/>
    </source>
</evidence>
<dbReference type="InterPro" id="IPR001555">
    <property type="entry name" value="GART_AS"/>
</dbReference>